<dbReference type="PIRSF" id="PIRSF001365">
    <property type="entry name" value="DHDPS"/>
    <property type="match status" value="1"/>
</dbReference>
<dbReference type="SMART" id="SM01130">
    <property type="entry name" value="DHDPS"/>
    <property type="match status" value="1"/>
</dbReference>
<dbReference type="GO" id="GO:0008840">
    <property type="term" value="F:4-hydroxy-tetrahydrodipicolinate synthase activity"/>
    <property type="evidence" value="ECO:0007669"/>
    <property type="project" value="TreeGrafter"/>
</dbReference>
<dbReference type="InterPro" id="IPR013785">
    <property type="entry name" value="Aldolase_TIM"/>
</dbReference>
<proteinExistence type="predicted"/>
<dbReference type="EMBL" id="UIDG01000041">
    <property type="protein sequence ID" value="SUS04612.1"/>
    <property type="molecule type" value="Genomic_DNA"/>
</dbReference>
<dbReference type="CDD" id="cd00408">
    <property type="entry name" value="DHDPS-like"/>
    <property type="match status" value="1"/>
</dbReference>
<dbReference type="PRINTS" id="PR00146">
    <property type="entry name" value="DHPICSNTHASE"/>
</dbReference>
<dbReference type="InterPro" id="IPR002220">
    <property type="entry name" value="DapA-like"/>
</dbReference>
<organism evidence="1">
    <name type="scientific">metagenome</name>
    <dbReference type="NCBI Taxonomy" id="256318"/>
    <lineage>
        <taxon>unclassified sequences</taxon>
        <taxon>metagenomes</taxon>
    </lineage>
</organism>
<sequence length="320" mass="33703">MKEAPVTRNAPAAGRTAPLSGVLAAVLTPLDDSLAPDHGLLIRHCRWLLGSGCTGLSVLGTTGEANSFSVDERLRLLDALAEGGLPGSALLPGTGTCAVPDTVRLTLKAIEIGAGAVLMLPPFYYKNVSDDGIFAAYAQVIEQVGDARLRICLYHFPQMSGVALGPALIERLLKRYPGTIAGIKDSSGDGAGMVETARRFPQLSVLTGSDAFLFGLLENGGAGCITACCNIAGHLAAEVVEGWRRGEREAAVRSQERLDAVRGAVTVYPMTAALKALMVRHSGRPHWRNIRPPLVSLTPQDAAALESALHRLGFVPAPWL</sequence>
<dbReference type="AlphaFoldDB" id="A0A380T9X0"/>
<reference evidence="1" key="1">
    <citation type="submission" date="2018-07" db="EMBL/GenBank/DDBJ databases">
        <authorList>
            <person name="Quirk P.G."/>
            <person name="Krulwich T.A."/>
        </authorList>
    </citation>
    <scope>NUCLEOTIDE SEQUENCE</scope>
</reference>
<dbReference type="SUPFAM" id="SSF51569">
    <property type="entry name" value="Aldolase"/>
    <property type="match status" value="1"/>
</dbReference>
<evidence type="ECO:0000313" key="2">
    <source>
        <dbReference type="EMBL" id="SUS05751.1"/>
    </source>
</evidence>
<gene>
    <name evidence="1" type="ORF">DF3PB_1350010</name>
    <name evidence="2" type="ORF">DF3PB_210004</name>
</gene>
<dbReference type="PANTHER" id="PTHR12128:SF67">
    <property type="entry name" value="BLR3884 PROTEIN"/>
    <property type="match status" value="1"/>
</dbReference>
<accession>A0A380T9X0</accession>
<dbReference type="EMBL" id="UIDG01000124">
    <property type="protein sequence ID" value="SUS05751.1"/>
    <property type="molecule type" value="Genomic_DNA"/>
</dbReference>
<dbReference type="Pfam" id="PF00701">
    <property type="entry name" value="DHDPS"/>
    <property type="match status" value="1"/>
</dbReference>
<name>A0A380T9X0_9ZZZZ</name>
<protein>
    <submittedName>
        <fullName evidence="1">Dihydrodipicolinate synthase family protein</fullName>
    </submittedName>
</protein>
<evidence type="ECO:0000313" key="1">
    <source>
        <dbReference type="EMBL" id="SUS04612.1"/>
    </source>
</evidence>
<dbReference type="PANTHER" id="PTHR12128">
    <property type="entry name" value="DIHYDRODIPICOLINATE SYNTHASE"/>
    <property type="match status" value="1"/>
</dbReference>
<dbReference type="Gene3D" id="3.20.20.70">
    <property type="entry name" value="Aldolase class I"/>
    <property type="match status" value="1"/>
</dbReference>